<name>A0A8C9HTT4_9PRIM</name>
<protein>
    <recommendedName>
        <fullName evidence="4">S-phase kinase-associated protein 1</fullName>
    </recommendedName>
</protein>
<evidence type="ECO:0000256" key="4">
    <source>
        <dbReference type="PIRNR" id="PIRNR028729"/>
    </source>
</evidence>
<evidence type="ECO:0000256" key="6">
    <source>
        <dbReference type="SAM" id="MobiDB-lite"/>
    </source>
</evidence>
<organism evidence="9 10">
    <name type="scientific">Piliocolobus tephrosceles</name>
    <name type="common">Ugandan red Colobus</name>
    <dbReference type="NCBI Taxonomy" id="591936"/>
    <lineage>
        <taxon>Eukaryota</taxon>
        <taxon>Metazoa</taxon>
        <taxon>Chordata</taxon>
        <taxon>Craniata</taxon>
        <taxon>Vertebrata</taxon>
        <taxon>Euteleostomi</taxon>
        <taxon>Mammalia</taxon>
        <taxon>Eutheria</taxon>
        <taxon>Euarchontoglires</taxon>
        <taxon>Primates</taxon>
        <taxon>Haplorrhini</taxon>
        <taxon>Catarrhini</taxon>
        <taxon>Cercopithecidae</taxon>
        <taxon>Colobinae</taxon>
        <taxon>Piliocolobus</taxon>
    </lineage>
</organism>
<dbReference type="SMART" id="SM00512">
    <property type="entry name" value="Skp1"/>
    <property type="match status" value="1"/>
</dbReference>
<dbReference type="FunFam" id="3.30.710.10:FF:000270">
    <property type="entry name" value="S-phase kinase-associated protein 1"/>
    <property type="match status" value="1"/>
</dbReference>
<evidence type="ECO:0000256" key="3">
    <source>
        <dbReference type="ARBA" id="ARBA00022786"/>
    </source>
</evidence>
<dbReference type="Proteomes" id="UP000694416">
    <property type="component" value="Unplaced"/>
</dbReference>
<keyword evidence="4 5" id="KW-0832">Ubl conjugation</keyword>
<evidence type="ECO:0000259" key="7">
    <source>
        <dbReference type="Pfam" id="PF01466"/>
    </source>
</evidence>
<dbReference type="InterPro" id="IPR016072">
    <property type="entry name" value="Skp1_comp_dimer"/>
</dbReference>
<dbReference type="InterPro" id="IPR001232">
    <property type="entry name" value="SKP1-like"/>
</dbReference>
<feature type="cross-link" description="Glycyl lysine isopeptide (Lys-Gly) (interchain with G-Cter in SUMO1)" evidence="5">
    <location>
        <position position="139"/>
    </location>
</feature>
<dbReference type="PANTHER" id="PTHR11165">
    <property type="entry name" value="SKP1"/>
    <property type="match status" value="1"/>
</dbReference>
<reference evidence="9" key="2">
    <citation type="submission" date="2025-09" db="UniProtKB">
        <authorList>
            <consortium name="Ensembl"/>
        </authorList>
    </citation>
    <scope>IDENTIFICATION</scope>
</reference>
<proteinExistence type="inferred from homology"/>
<dbReference type="PIRSF" id="PIRSF028729">
    <property type="entry name" value="E3_ubiquit_lig_SCF_Skp"/>
    <property type="match status" value="1"/>
</dbReference>
<feature type="compositionally biased region" description="Basic and acidic residues" evidence="6">
    <location>
        <begin position="61"/>
        <end position="80"/>
    </location>
</feature>
<dbReference type="InterPro" id="IPR036296">
    <property type="entry name" value="SKP1-like_dim_sf"/>
</dbReference>
<accession>A0A8C9HTT4</accession>
<dbReference type="Ensembl" id="ENSPTET00000032887.1">
    <property type="protein sequence ID" value="ENSPTEP00000022935.1"/>
    <property type="gene ID" value="ENSPTEG00000023767.1"/>
</dbReference>
<evidence type="ECO:0000259" key="8">
    <source>
        <dbReference type="Pfam" id="PF03931"/>
    </source>
</evidence>
<dbReference type="GO" id="GO:0016567">
    <property type="term" value="P:protein ubiquitination"/>
    <property type="evidence" value="ECO:0007669"/>
    <property type="project" value="UniProtKB-UniRule"/>
</dbReference>
<keyword evidence="4 5" id="KW-1017">Isopeptide bond</keyword>
<dbReference type="InterPro" id="IPR011333">
    <property type="entry name" value="SKP1/BTB/POZ_sf"/>
</dbReference>
<sequence>MQSSDAEIFEVDMETDKQSVINKTMLEDFEWMMNGEGDDDLVPLPNVNAAIFKKVRPWCTHHKDDPPPPQGDENKERGTDHTPVWDQEFLKVDQGALFKLILAADYLDFKSLLDVTYNTLANMIKGKTPEETDKSFNIKMTLWKRKKPKCTKRTVA</sequence>
<reference evidence="9" key="1">
    <citation type="submission" date="2025-08" db="UniProtKB">
        <authorList>
            <consortium name="Ensembl"/>
        </authorList>
    </citation>
    <scope>IDENTIFICATION</scope>
</reference>
<dbReference type="UniPathway" id="UPA00143"/>
<evidence type="ECO:0000313" key="10">
    <source>
        <dbReference type="Proteomes" id="UP000694416"/>
    </source>
</evidence>
<feature type="domain" description="SKP1 component dimerisation" evidence="7">
    <location>
        <begin position="110"/>
        <end position="139"/>
    </location>
</feature>
<comment type="function">
    <text evidence="4">The functional specificity of the SCF complex depends on the F-box protein as substrate recognition component.</text>
</comment>
<dbReference type="Gene3D" id="3.30.710.10">
    <property type="entry name" value="Potassium Channel Kv1.1, Chain A"/>
    <property type="match status" value="1"/>
</dbReference>
<dbReference type="AlphaFoldDB" id="A0A8C9HTT4"/>
<comment type="pathway">
    <text evidence="1 4">Protein modification; protein ubiquitination.</text>
</comment>
<dbReference type="SUPFAM" id="SSF54695">
    <property type="entry name" value="POZ domain"/>
    <property type="match status" value="1"/>
</dbReference>
<dbReference type="InterPro" id="IPR016897">
    <property type="entry name" value="SKP1"/>
</dbReference>
<dbReference type="GO" id="GO:0019005">
    <property type="term" value="C:SCF ubiquitin ligase complex"/>
    <property type="evidence" value="ECO:0007669"/>
    <property type="project" value="UniProtKB-UniRule"/>
</dbReference>
<dbReference type="InterPro" id="IPR016073">
    <property type="entry name" value="Skp1_comp_POZ"/>
</dbReference>
<dbReference type="GO" id="GO:0006511">
    <property type="term" value="P:ubiquitin-dependent protein catabolic process"/>
    <property type="evidence" value="ECO:0007669"/>
    <property type="project" value="InterPro"/>
</dbReference>
<comment type="similarity">
    <text evidence="2 4">Belongs to the SKP1 family.</text>
</comment>
<dbReference type="CDD" id="cd18322">
    <property type="entry name" value="BTB_POZ_SKP1"/>
    <property type="match status" value="1"/>
</dbReference>
<keyword evidence="10" id="KW-1185">Reference proteome</keyword>
<comment type="function">
    <text evidence="4">Essential component of the SCF (SKP1-CUL1-F-box protein) ubiquitin ligase complex, which mediates the ubiquitination of proteins involved in cell cycle progression, signal transduction and transcription. In the SCF complex, serves as an adapter that links the F-box protein to CUL1.</text>
</comment>
<keyword evidence="3 4" id="KW-0833">Ubl conjugation pathway</keyword>
<evidence type="ECO:0000256" key="1">
    <source>
        <dbReference type="ARBA" id="ARBA00004906"/>
    </source>
</evidence>
<comment type="subunit">
    <text evidence="4">Component of multiple SCF (SKP1-CUL1-F-box) E3 ubiquitin-protein ligase complexes formed of CUL1, SKP1, RBX1 and a variable F-box domain-containing protein as substrate-specific subunit.</text>
</comment>
<feature type="region of interest" description="Disordered" evidence="6">
    <location>
        <begin position="58"/>
        <end position="82"/>
    </location>
</feature>
<evidence type="ECO:0000313" key="9">
    <source>
        <dbReference type="Ensembl" id="ENSPTEP00000022935.1"/>
    </source>
</evidence>
<dbReference type="SUPFAM" id="SSF81382">
    <property type="entry name" value="Skp1 dimerisation domain-like"/>
    <property type="match status" value="1"/>
</dbReference>
<dbReference type="Pfam" id="PF03931">
    <property type="entry name" value="Skp1_POZ"/>
    <property type="match status" value="1"/>
</dbReference>
<dbReference type="Pfam" id="PF01466">
    <property type="entry name" value="Skp1"/>
    <property type="match status" value="1"/>
</dbReference>
<evidence type="ECO:0000256" key="2">
    <source>
        <dbReference type="ARBA" id="ARBA00009993"/>
    </source>
</evidence>
<evidence type="ECO:0000256" key="5">
    <source>
        <dbReference type="PIRSR" id="PIRSR028729-50"/>
    </source>
</evidence>
<feature type="domain" description="SKP1 component POZ" evidence="8">
    <location>
        <begin position="1"/>
        <end position="64"/>
    </location>
</feature>